<reference evidence="2" key="1">
    <citation type="submission" date="2019-11" db="EMBL/GenBank/DDBJ databases">
        <title>Bipolaris sorokiniana Genome sequencing.</title>
        <authorList>
            <person name="Wang H."/>
        </authorList>
    </citation>
    <scope>NUCLEOTIDE SEQUENCE</scope>
</reference>
<feature type="compositionally biased region" description="Polar residues" evidence="1">
    <location>
        <begin position="209"/>
        <end position="227"/>
    </location>
</feature>
<dbReference type="EMBL" id="WNKQ01000002">
    <property type="protein sequence ID" value="KAF5853647.1"/>
    <property type="molecule type" value="Genomic_DNA"/>
</dbReference>
<proteinExistence type="predicted"/>
<dbReference type="AlphaFoldDB" id="A0A8H5ZQR3"/>
<name>A0A8H5ZQR3_COCSA</name>
<gene>
    <name evidence="2" type="ORF">GGP41_002198</name>
</gene>
<dbReference type="Proteomes" id="UP000624244">
    <property type="component" value="Unassembled WGS sequence"/>
</dbReference>
<comment type="caution">
    <text evidence="2">The sequence shown here is derived from an EMBL/GenBank/DDBJ whole genome shotgun (WGS) entry which is preliminary data.</text>
</comment>
<organism evidence="2 3">
    <name type="scientific">Cochliobolus sativus</name>
    <name type="common">Common root rot and spot blotch fungus</name>
    <name type="synonym">Bipolaris sorokiniana</name>
    <dbReference type="NCBI Taxonomy" id="45130"/>
    <lineage>
        <taxon>Eukaryota</taxon>
        <taxon>Fungi</taxon>
        <taxon>Dikarya</taxon>
        <taxon>Ascomycota</taxon>
        <taxon>Pezizomycotina</taxon>
        <taxon>Dothideomycetes</taxon>
        <taxon>Pleosporomycetidae</taxon>
        <taxon>Pleosporales</taxon>
        <taxon>Pleosporineae</taxon>
        <taxon>Pleosporaceae</taxon>
        <taxon>Bipolaris</taxon>
    </lineage>
</organism>
<feature type="region of interest" description="Disordered" evidence="1">
    <location>
        <begin position="207"/>
        <end position="233"/>
    </location>
</feature>
<evidence type="ECO:0000256" key="1">
    <source>
        <dbReference type="SAM" id="MobiDB-lite"/>
    </source>
</evidence>
<evidence type="ECO:0000313" key="2">
    <source>
        <dbReference type="EMBL" id="KAF5853647.1"/>
    </source>
</evidence>
<accession>A0A8H5ZQR3</accession>
<sequence length="233" mass="25244">MAWAVMEKHAHMHHSSIRLHLDKMTGGAQMKFVAVTTTCALCRKDASAGVVVYLAWCLVQVRPKGPRTRGWSGINSYLTPVALVTRNLGLLESPNNVLGRPSRVRVNAVAHRSGWFPVGQGQKGRSGKMGGLRGDAAQSRLERHHSAAVGPALFPLLRTAAPFTLTDPPGTRSPPAHCKKAHLPTVQLFHRQHKAVLVLPDSPRKKAASQISTLGPCTSRGQSTQFSPWIPKS</sequence>
<evidence type="ECO:0000313" key="3">
    <source>
        <dbReference type="Proteomes" id="UP000624244"/>
    </source>
</evidence>
<protein>
    <submittedName>
        <fullName evidence="2">Uncharacterized protein</fullName>
    </submittedName>
</protein>